<protein>
    <submittedName>
        <fullName evidence="2">HNH/ENDO VII family nuclease</fullName>
    </submittedName>
</protein>
<dbReference type="InterPro" id="IPR036689">
    <property type="entry name" value="ESAT-6-like_sf"/>
</dbReference>
<evidence type="ECO:0000313" key="2">
    <source>
        <dbReference type="EMBL" id="MCX7570533.1"/>
    </source>
</evidence>
<dbReference type="Gene3D" id="1.10.287.1060">
    <property type="entry name" value="ESAT-6-like"/>
    <property type="match status" value="1"/>
</dbReference>
<evidence type="ECO:0000259" key="1">
    <source>
        <dbReference type="Pfam" id="PF14411"/>
    </source>
</evidence>
<sequence>MITADPNTLRYGAHRFAAAAQELQRQSLQLEQTATSVRQGSDGWSGEGSQSFLLRGERLAAYVKKASSAFESVAHTLSRFAIRMEQVLELRRHADRLDQQAFEYGDDSLDSIHTRQHLRHQAAQLRHQADAEASNADSQASTEFQMIAKMIPPNLVPGADAVSPLLEGLPKHWQEYYSRHPDLLEEETGAPTLTADQIEANRRSDAMTILIEYHKQSQSLWLSDEDRTEAARVFCEQSYSKLTADDLENEISRISAEEERNKHWQDQIQNGAHGKELIQQEGYTEYAMKQYYQDGAVLGMAAAITAVGGSFKRSQSSQGYIPENMYWNRVTEFKEVKVYQRNDIIDPNKTDAMGRTNIQRMQQGLAPIGPDGKSVNLHHMTQRNESSIAEVTQTFHQENTKVLHINPHTVPSGINRTEFNKWKSEYWKNRAATLSDGEDHP</sequence>
<dbReference type="InterPro" id="IPR026834">
    <property type="entry name" value="LHH"/>
</dbReference>
<feature type="domain" description="LHH" evidence="1">
    <location>
        <begin position="356"/>
        <end position="431"/>
    </location>
</feature>
<name>A0ABT3X3I0_9BACL</name>
<accession>A0ABT3X3I0</accession>
<dbReference type="SUPFAM" id="SSF140453">
    <property type="entry name" value="EsxAB dimer-like"/>
    <property type="match status" value="1"/>
</dbReference>
<comment type="caution">
    <text evidence="2">The sequence shown here is derived from an EMBL/GenBank/DDBJ whole genome shotgun (WGS) entry which is preliminary data.</text>
</comment>
<evidence type="ECO:0000313" key="3">
    <source>
        <dbReference type="Proteomes" id="UP001208017"/>
    </source>
</evidence>
<proteinExistence type="predicted"/>
<dbReference type="EMBL" id="JAPMLT010000005">
    <property type="protein sequence ID" value="MCX7570533.1"/>
    <property type="molecule type" value="Genomic_DNA"/>
</dbReference>
<organism evidence="2 3">
    <name type="scientific">Tumebacillus lacus</name>
    <dbReference type="NCBI Taxonomy" id="2995335"/>
    <lineage>
        <taxon>Bacteria</taxon>
        <taxon>Bacillati</taxon>
        <taxon>Bacillota</taxon>
        <taxon>Bacilli</taxon>
        <taxon>Bacillales</taxon>
        <taxon>Alicyclobacillaceae</taxon>
        <taxon>Tumebacillus</taxon>
    </lineage>
</organism>
<keyword evidence="3" id="KW-1185">Reference proteome</keyword>
<dbReference type="Pfam" id="PF14411">
    <property type="entry name" value="LHH"/>
    <property type="match status" value="1"/>
</dbReference>
<reference evidence="2 3" key="1">
    <citation type="submission" date="2022-11" db="EMBL/GenBank/DDBJ databases">
        <title>Study of microbial diversity in lake waters.</title>
        <authorList>
            <person name="Zhang J."/>
        </authorList>
    </citation>
    <scope>NUCLEOTIDE SEQUENCE [LARGE SCALE GENOMIC DNA]</scope>
    <source>
        <strain evidence="2 3">DT12</strain>
    </source>
</reference>
<gene>
    <name evidence="2" type="ORF">OS242_11220</name>
</gene>
<dbReference type="RefSeq" id="WP_267151785.1">
    <property type="nucleotide sequence ID" value="NZ_JAPMLT010000005.1"/>
</dbReference>
<dbReference type="Proteomes" id="UP001208017">
    <property type="component" value="Unassembled WGS sequence"/>
</dbReference>